<dbReference type="EMBL" id="CP061379">
    <property type="protein sequence ID" value="QPF88884.1"/>
    <property type="molecule type" value="Genomic_DNA"/>
</dbReference>
<keyword evidence="2" id="KW-0472">Membrane</keyword>
<evidence type="ECO:0000259" key="6">
    <source>
        <dbReference type="Pfam" id="PF09864"/>
    </source>
</evidence>
<protein>
    <submittedName>
        <fullName evidence="7">MliC family protein</fullName>
    </submittedName>
</protein>
<dbReference type="RefSeq" id="WP_195798433.1">
    <property type="nucleotide sequence ID" value="NZ_CP061379.1"/>
</dbReference>
<evidence type="ECO:0000256" key="4">
    <source>
        <dbReference type="ARBA" id="ARBA00023288"/>
    </source>
</evidence>
<feature type="signal peptide" evidence="5">
    <location>
        <begin position="1"/>
        <end position="24"/>
    </location>
</feature>
<dbReference type="InterPro" id="IPR036328">
    <property type="entry name" value="MliC_sf"/>
</dbReference>
<dbReference type="SUPFAM" id="SSF141488">
    <property type="entry name" value="YdhA-like"/>
    <property type="match status" value="1"/>
</dbReference>
<dbReference type="Gene3D" id="2.40.128.200">
    <property type="match status" value="1"/>
</dbReference>
<keyword evidence="4" id="KW-0449">Lipoprotein</keyword>
<reference evidence="7 8" key="1">
    <citation type="submission" date="2020-09" db="EMBL/GenBank/DDBJ databases">
        <title>Complete genomes of bradyrhizobia occurring on native shrubby legumes in Australia.</title>
        <authorList>
            <person name="Lafay B."/>
        </authorList>
    </citation>
    <scope>NUCLEOTIDE SEQUENCE [LARGE SCALE GENOMIC DNA]</scope>
    <source>
        <strain evidence="7 8">BDV5040</strain>
    </source>
</reference>
<dbReference type="InterPro" id="IPR018660">
    <property type="entry name" value="MliC"/>
</dbReference>
<evidence type="ECO:0000256" key="3">
    <source>
        <dbReference type="ARBA" id="ARBA00023139"/>
    </source>
</evidence>
<feature type="chain" id="PRO_5032918585" evidence="5">
    <location>
        <begin position="25"/>
        <end position="113"/>
    </location>
</feature>
<feature type="domain" description="C-type lysozyme inhibitor" evidence="6">
    <location>
        <begin position="32"/>
        <end position="75"/>
    </location>
</feature>
<evidence type="ECO:0000256" key="1">
    <source>
        <dbReference type="ARBA" id="ARBA00022729"/>
    </source>
</evidence>
<accession>A0A7S9D0F4</accession>
<keyword evidence="3" id="KW-0564">Palmitate</keyword>
<dbReference type="AlphaFoldDB" id="A0A7S9D0F4"/>
<gene>
    <name evidence="7" type="ORF">IC761_20410</name>
</gene>
<evidence type="ECO:0000256" key="2">
    <source>
        <dbReference type="ARBA" id="ARBA00023136"/>
    </source>
</evidence>
<keyword evidence="8" id="KW-1185">Reference proteome</keyword>
<proteinExistence type="predicted"/>
<dbReference type="Proteomes" id="UP000594621">
    <property type="component" value="Chromosome"/>
</dbReference>
<evidence type="ECO:0000256" key="5">
    <source>
        <dbReference type="SAM" id="SignalP"/>
    </source>
</evidence>
<name>A0A7S9D0F4_9BRAD</name>
<dbReference type="Pfam" id="PF09864">
    <property type="entry name" value="MliC"/>
    <property type="match status" value="1"/>
</dbReference>
<sequence>MNRHKAIVLAIAMLAGGISGARQAEAQTFRTYRCVDGTQFIVGFYDEDNRAFLQIDGEPVTLAKRLTLSGARYSGAGITLRIDKTGATTVRHLKRPVTACAVMERPELAPRLQ</sequence>
<evidence type="ECO:0000313" key="7">
    <source>
        <dbReference type="EMBL" id="QPF88884.1"/>
    </source>
</evidence>
<keyword evidence="1 5" id="KW-0732">Signal</keyword>
<dbReference type="KEGG" id="bcou:IC761_20410"/>
<organism evidence="7 8">
    <name type="scientific">Bradyrhizobium commune</name>
    <dbReference type="NCBI Taxonomy" id="83627"/>
    <lineage>
        <taxon>Bacteria</taxon>
        <taxon>Pseudomonadati</taxon>
        <taxon>Pseudomonadota</taxon>
        <taxon>Alphaproteobacteria</taxon>
        <taxon>Hyphomicrobiales</taxon>
        <taxon>Nitrobacteraceae</taxon>
        <taxon>Bradyrhizobium</taxon>
    </lineage>
</organism>
<evidence type="ECO:0000313" key="8">
    <source>
        <dbReference type="Proteomes" id="UP000594621"/>
    </source>
</evidence>